<keyword evidence="7 14" id="KW-0489">Methyltransferase</keyword>
<dbReference type="GO" id="GO:0005829">
    <property type="term" value="C:cytosol"/>
    <property type="evidence" value="ECO:0007669"/>
    <property type="project" value="TreeGrafter"/>
</dbReference>
<comment type="function">
    <text evidence="1">Specifically methylates the cytosine at position 967 (m5C967) of 16S rRNA.</text>
</comment>
<comment type="catalytic activity">
    <reaction evidence="13">
        <text>cytidine(967) in 16S rRNA + S-adenosyl-L-methionine = 5-methylcytidine(967) in 16S rRNA + S-adenosyl-L-homocysteine + H(+)</text>
        <dbReference type="Rhea" id="RHEA:42748"/>
        <dbReference type="Rhea" id="RHEA-COMP:10219"/>
        <dbReference type="Rhea" id="RHEA-COMP:10220"/>
        <dbReference type="ChEBI" id="CHEBI:15378"/>
        <dbReference type="ChEBI" id="CHEBI:57856"/>
        <dbReference type="ChEBI" id="CHEBI:59789"/>
        <dbReference type="ChEBI" id="CHEBI:74483"/>
        <dbReference type="ChEBI" id="CHEBI:82748"/>
        <dbReference type="EC" id="2.1.1.176"/>
    </reaction>
</comment>
<dbReference type="GO" id="GO:0070475">
    <property type="term" value="P:rRNA base methylation"/>
    <property type="evidence" value="ECO:0007669"/>
    <property type="project" value="TreeGrafter"/>
</dbReference>
<evidence type="ECO:0000256" key="10">
    <source>
        <dbReference type="ARBA" id="ARBA00022884"/>
    </source>
</evidence>
<evidence type="ECO:0000256" key="1">
    <source>
        <dbReference type="ARBA" id="ARBA00002724"/>
    </source>
</evidence>
<evidence type="ECO:0000313" key="17">
    <source>
        <dbReference type="Proteomes" id="UP000235005"/>
    </source>
</evidence>
<evidence type="ECO:0000256" key="5">
    <source>
        <dbReference type="ARBA" id="ARBA00022490"/>
    </source>
</evidence>
<dbReference type="FunFam" id="3.30.70.1170:FF:000002">
    <property type="entry name" value="Ribosomal RNA small subunit methyltransferase B"/>
    <property type="match status" value="1"/>
</dbReference>
<dbReference type="PANTHER" id="PTHR22807">
    <property type="entry name" value="NOP2 YEAST -RELATED NOL1/NOP2/FMU SUN DOMAIN-CONTAINING"/>
    <property type="match status" value="1"/>
</dbReference>
<evidence type="ECO:0000256" key="9">
    <source>
        <dbReference type="ARBA" id="ARBA00022691"/>
    </source>
</evidence>
<evidence type="ECO:0000256" key="7">
    <source>
        <dbReference type="ARBA" id="ARBA00022603"/>
    </source>
</evidence>
<feature type="binding site" evidence="14">
    <location>
        <position position="318"/>
    </location>
    <ligand>
        <name>S-adenosyl-L-methionine</name>
        <dbReference type="ChEBI" id="CHEBI:59789"/>
    </ligand>
</feature>
<comment type="subcellular location">
    <subcellularLocation>
        <location evidence="2">Cytoplasm</location>
    </subcellularLocation>
</comment>
<dbReference type="InterPro" id="IPR001678">
    <property type="entry name" value="MeTrfase_RsmB-F_NOP2_dom"/>
</dbReference>
<dbReference type="SUPFAM" id="SSF53335">
    <property type="entry name" value="S-adenosyl-L-methionine-dependent methyltransferases"/>
    <property type="match status" value="1"/>
</dbReference>
<dbReference type="PANTHER" id="PTHR22807:SF61">
    <property type="entry name" value="NOL1_NOP2_SUN FAMILY PROTEIN _ ANTITERMINATION NUSB DOMAIN-CONTAINING PROTEIN"/>
    <property type="match status" value="1"/>
</dbReference>
<dbReference type="GO" id="GO:0009383">
    <property type="term" value="F:rRNA (cytosine-C5-)-methyltransferase activity"/>
    <property type="evidence" value="ECO:0007669"/>
    <property type="project" value="TreeGrafter"/>
</dbReference>
<keyword evidence="5" id="KW-0963">Cytoplasm</keyword>
<dbReference type="GO" id="GO:0003723">
    <property type="term" value="F:RNA binding"/>
    <property type="evidence" value="ECO:0007669"/>
    <property type="project" value="UniProtKB-UniRule"/>
</dbReference>
<dbReference type="FunFam" id="3.40.50.150:FF:000022">
    <property type="entry name" value="Ribosomal RNA small subunit methyltransferase B"/>
    <property type="match status" value="1"/>
</dbReference>
<dbReference type="NCBIfam" id="NF008149">
    <property type="entry name" value="PRK10901.1"/>
    <property type="match status" value="1"/>
</dbReference>
<evidence type="ECO:0000256" key="12">
    <source>
        <dbReference type="ARBA" id="ARBA00031088"/>
    </source>
</evidence>
<evidence type="ECO:0000313" key="16">
    <source>
        <dbReference type="EMBL" id="PLW70871.1"/>
    </source>
</evidence>
<reference evidence="16 17" key="1">
    <citation type="submission" date="2018-01" db="EMBL/GenBank/DDBJ databases">
        <title>The draft genome sequence of Halioglobus lutimaris HF004.</title>
        <authorList>
            <person name="Du Z.-J."/>
            <person name="Shi M.-J."/>
        </authorList>
    </citation>
    <scope>NUCLEOTIDE SEQUENCE [LARGE SCALE GENOMIC DNA]</scope>
    <source>
        <strain evidence="16 17">HF004</strain>
    </source>
</reference>
<dbReference type="Gene3D" id="3.40.50.150">
    <property type="entry name" value="Vaccinia Virus protein VP39"/>
    <property type="match status" value="1"/>
</dbReference>
<evidence type="ECO:0000259" key="15">
    <source>
        <dbReference type="PROSITE" id="PS51686"/>
    </source>
</evidence>
<dbReference type="InterPro" id="IPR006027">
    <property type="entry name" value="NusB_RsmB_TIM44"/>
</dbReference>
<evidence type="ECO:0000256" key="3">
    <source>
        <dbReference type="ARBA" id="ARBA00007494"/>
    </source>
</evidence>
<evidence type="ECO:0000256" key="6">
    <source>
        <dbReference type="ARBA" id="ARBA00022552"/>
    </source>
</evidence>
<keyword evidence="10 14" id="KW-0694">RNA-binding</keyword>
<dbReference type="Pfam" id="PF01189">
    <property type="entry name" value="Methyltr_RsmB-F"/>
    <property type="match status" value="1"/>
</dbReference>
<evidence type="ECO:0000256" key="14">
    <source>
        <dbReference type="PROSITE-ProRule" id="PRU01023"/>
    </source>
</evidence>
<keyword evidence="8 14" id="KW-0808">Transferase</keyword>
<dbReference type="InterPro" id="IPR023267">
    <property type="entry name" value="RCMT"/>
</dbReference>
<comment type="similarity">
    <text evidence="3 14">Belongs to the class I-like SAM-binding methyltransferase superfamily. RsmB/NOP family.</text>
</comment>
<dbReference type="InterPro" id="IPR029063">
    <property type="entry name" value="SAM-dependent_MTases_sf"/>
</dbReference>
<organism evidence="16 17">
    <name type="scientific">Pseudohalioglobus lutimaris</name>
    <dbReference type="NCBI Taxonomy" id="1737061"/>
    <lineage>
        <taxon>Bacteria</taxon>
        <taxon>Pseudomonadati</taxon>
        <taxon>Pseudomonadota</taxon>
        <taxon>Gammaproteobacteria</taxon>
        <taxon>Cellvibrionales</taxon>
        <taxon>Halieaceae</taxon>
        <taxon>Pseudohalioglobus</taxon>
    </lineage>
</organism>
<protein>
    <recommendedName>
        <fullName evidence="4">16S rRNA (cytosine(967)-C(5))-methyltransferase</fullName>
        <ecNumber evidence="4">2.1.1.176</ecNumber>
    </recommendedName>
    <alternativeName>
        <fullName evidence="11">16S rRNA m5C967 methyltransferase</fullName>
    </alternativeName>
    <alternativeName>
        <fullName evidence="12">rRNA (cytosine-C(5)-)-methyltransferase RsmB</fullName>
    </alternativeName>
</protein>
<proteinExistence type="inferred from homology"/>
<dbReference type="OrthoDB" id="9810297at2"/>
<keyword evidence="9 14" id="KW-0949">S-adenosyl-L-methionine</keyword>
<evidence type="ECO:0000256" key="2">
    <source>
        <dbReference type="ARBA" id="ARBA00004496"/>
    </source>
</evidence>
<dbReference type="Gene3D" id="3.30.70.1170">
    <property type="entry name" value="Sun protein, domain 3"/>
    <property type="match status" value="1"/>
</dbReference>
<dbReference type="InterPro" id="IPR054728">
    <property type="entry name" value="RsmB-like_ferredoxin"/>
</dbReference>
<feature type="active site" description="Nucleophile" evidence="14">
    <location>
        <position position="371"/>
    </location>
</feature>
<accession>A0A2N5X8Q5</accession>
<dbReference type="RefSeq" id="WP_101517067.1">
    <property type="nucleotide sequence ID" value="NZ_PKUS01000001.1"/>
</dbReference>
<evidence type="ECO:0000256" key="8">
    <source>
        <dbReference type="ARBA" id="ARBA00022679"/>
    </source>
</evidence>
<keyword evidence="6" id="KW-0698">rRNA processing</keyword>
<dbReference type="Gene3D" id="1.10.940.10">
    <property type="entry name" value="NusB-like"/>
    <property type="match status" value="1"/>
</dbReference>
<evidence type="ECO:0000256" key="4">
    <source>
        <dbReference type="ARBA" id="ARBA00012140"/>
    </source>
</evidence>
<dbReference type="NCBIfam" id="TIGR00563">
    <property type="entry name" value="rsmB"/>
    <property type="match status" value="1"/>
</dbReference>
<dbReference type="InterPro" id="IPR049560">
    <property type="entry name" value="MeTrfase_RsmB-F_NOP2_cat"/>
</dbReference>
<dbReference type="InterPro" id="IPR035926">
    <property type="entry name" value="NusB-like_sf"/>
</dbReference>
<sequence length="429" mass="47243">MATDTRAVAAHVLAEVMAGRSLNQVLPHALTRVSARDRGLLQQLCYGTLRRAPRLQGILRQLLDKPLRDKDRDVESLLLCGLYQLEDTRIPDHAAVSATVAATRALKKPWARGLSNAILRRFLRERESLLAALEPSVCAAHPEWLYNAIREQWPEHSEQIFRANNSQPPMTLRVNTQRIDRDTYLASLAEAGIESTPGKLSAQAIYLQTPQDVADLPGFSDGWVSVQDEAAQMAASLLAAQPGERVLDACAAPGGKSCHILELQPDMAELVATDVDALRLERVEENLQRLDLRAALQEMDATNPPADLAAGFDRVLVDAPCSASGVIRRHPDVKLLRREGDIPTLGRQQLSILAGLWPLLKPGGQLLYATCSLLDGENDSVIRAFLQQYSDARLVPMEANWGQETRCGRQLLPLQNGPDGLYYSLLQKT</sequence>
<dbReference type="PRINTS" id="PR02008">
    <property type="entry name" value="RCMTFAMILY"/>
</dbReference>
<dbReference type="EC" id="2.1.1.176" evidence="4"/>
<feature type="domain" description="SAM-dependent MTase RsmB/NOP-type" evidence="15">
    <location>
        <begin position="160"/>
        <end position="429"/>
    </location>
</feature>
<dbReference type="Pfam" id="PF22458">
    <property type="entry name" value="RsmF-B_ferredox"/>
    <property type="match status" value="1"/>
</dbReference>
<gene>
    <name evidence="16" type="ORF">C0039_01725</name>
</gene>
<dbReference type="Proteomes" id="UP000235005">
    <property type="component" value="Unassembled WGS sequence"/>
</dbReference>
<dbReference type="GO" id="GO:0006355">
    <property type="term" value="P:regulation of DNA-templated transcription"/>
    <property type="evidence" value="ECO:0007669"/>
    <property type="project" value="InterPro"/>
</dbReference>
<dbReference type="AlphaFoldDB" id="A0A2N5X8Q5"/>
<dbReference type="CDD" id="cd02440">
    <property type="entry name" value="AdoMet_MTases"/>
    <property type="match status" value="1"/>
</dbReference>
<evidence type="ECO:0000256" key="11">
    <source>
        <dbReference type="ARBA" id="ARBA00030399"/>
    </source>
</evidence>
<dbReference type="SUPFAM" id="SSF48013">
    <property type="entry name" value="NusB-like"/>
    <property type="match status" value="1"/>
</dbReference>
<dbReference type="Pfam" id="PF01029">
    <property type="entry name" value="NusB"/>
    <property type="match status" value="1"/>
</dbReference>
<dbReference type="InterPro" id="IPR004573">
    <property type="entry name" value="rRNA_ssu_MeTfrase_B"/>
</dbReference>
<dbReference type="EMBL" id="PKUS01000001">
    <property type="protein sequence ID" value="PLW70871.1"/>
    <property type="molecule type" value="Genomic_DNA"/>
</dbReference>
<feature type="binding site" evidence="14">
    <location>
        <position position="274"/>
    </location>
    <ligand>
        <name>S-adenosyl-L-methionine</name>
        <dbReference type="ChEBI" id="CHEBI:59789"/>
    </ligand>
</feature>
<feature type="binding site" evidence="14">
    <location>
        <position position="300"/>
    </location>
    <ligand>
        <name>S-adenosyl-L-methionine</name>
        <dbReference type="ChEBI" id="CHEBI:59789"/>
    </ligand>
</feature>
<evidence type="ECO:0000256" key="13">
    <source>
        <dbReference type="ARBA" id="ARBA00047283"/>
    </source>
</evidence>
<keyword evidence="17" id="KW-1185">Reference proteome</keyword>
<comment type="caution">
    <text evidence="16">The sequence shown here is derived from an EMBL/GenBank/DDBJ whole genome shotgun (WGS) entry which is preliminary data.</text>
</comment>
<dbReference type="PROSITE" id="PS51686">
    <property type="entry name" value="SAM_MT_RSMB_NOP"/>
    <property type="match status" value="1"/>
</dbReference>
<feature type="binding site" evidence="14">
    <location>
        <begin position="250"/>
        <end position="256"/>
    </location>
    <ligand>
        <name>S-adenosyl-L-methionine</name>
        <dbReference type="ChEBI" id="CHEBI:59789"/>
    </ligand>
</feature>
<name>A0A2N5X8Q5_9GAMM</name>
<dbReference type="PROSITE" id="PS01153">
    <property type="entry name" value="NOL1_NOP2_SUN"/>
    <property type="match status" value="1"/>
</dbReference>
<dbReference type="InterPro" id="IPR018314">
    <property type="entry name" value="RsmB/NOL1/NOP2-like_CS"/>
</dbReference>